<keyword evidence="4" id="KW-0456">Lyase</keyword>
<organism evidence="4">
    <name type="scientific">Aureimonas frigidaquae</name>
    <dbReference type="NCBI Taxonomy" id="424757"/>
    <lineage>
        <taxon>Bacteria</taxon>
        <taxon>Pseudomonadati</taxon>
        <taxon>Pseudomonadota</taxon>
        <taxon>Alphaproteobacteria</taxon>
        <taxon>Hyphomicrobiales</taxon>
        <taxon>Aurantimonadaceae</taxon>
        <taxon>Aureimonas</taxon>
    </lineage>
</organism>
<reference evidence="4" key="1">
    <citation type="journal article" date="2015" name="Proc. Natl. Acad. Sci. U.S.A.">
        <title>Bacterial clade with the ribosomal RNA operon on a small plasmid rather than the chromosome.</title>
        <authorList>
            <person name="Anda M."/>
            <person name="Ohtsubo Y."/>
            <person name="Okubo T."/>
            <person name="Sugawara M."/>
            <person name="Nagata Y."/>
            <person name="Tsuda M."/>
            <person name="Minamisawa K."/>
            <person name="Mitsui H."/>
        </authorList>
    </citation>
    <scope>NUCLEOTIDE SEQUENCE</scope>
    <source>
        <strain evidence="4">JCM 14755</strain>
    </source>
</reference>
<dbReference type="NCBIfam" id="NF006058">
    <property type="entry name" value="PRK08206.1"/>
    <property type="match status" value="1"/>
</dbReference>
<sequence>MFVQLQDGTGRELAEEDRRLFGADAPAAVQPFLTLWRRPGATPLVELAEIAAEAKLGHVYLKDESKRLGMGSFKALGGAYAVMVIFKEMLERELGGAVTVAQLITPTAREFARDITFCCATDGNHGKSVAAGARILGCRSVIFVHEGVTPARAAAIGADEVVRVPGNYDRSVEEAERVSREEGWSLVSDTSWPGYERIPALVGQGYTILADEALRQIQEQGLPSPTHVFLQAGVGGFAASVSAHLSERLGRHALRTIVVEPDRAACLLETARAGALRSFTPARPTIMAMLECYTPSVIGWRVLEKTADAFMTVSDEDARQAMRRLARRVPMPIVAGESGAAGLAGLLALAADTGARRALGLDETARVLLINTEGASDPASFEAIVGAPADSFLIF</sequence>
<dbReference type="InterPro" id="IPR036052">
    <property type="entry name" value="TrpB-like_PALP_sf"/>
</dbReference>
<dbReference type="EMBL" id="LC066375">
    <property type="protein sequence ID" value="BAT27437.1"/>
    <property type="molecule type" value="Genomic_DNA"/>
</dbReference>
<accession>A0A0P0Z0R9</accession>
<dbReference type="Pfam" id="PF00291">
    <property type="entry name" value="PALP"/>
    <property type="match status" value="1"/>
</dbReference>
<dbReference type="OrthoDB" id="34584at2"/>
<comment type="cofactor">
    <cofactor evidence="1">
        <name>pyridoxal 5'-phosphate</name>
        <dbReference type="ChEBI" id="CHEBI:597326"/>
    </cofactor>
</comment>
<dbReference type="GO" id="GO:0016829">
    <property type="term" value="F:lyase activity"/>
    <property type="evidence" value="ECO:0007669"/>
    <property type="project" value="UniProtKB-KW"/>
</dbReference>
<proteinExistence type="predicted"/>
<evidence type="ECO:0000313" key="4">
    <source>
        <dbReference type="EMBL" id="BAT27437.1"/>
    </source>
</evidence>
<evidence type="ECO:0000256" key="2">
    <source>
        <dbReference type="ARBA" id="ARBA00022898"/>
    </source>
</evidence>
<keyword evidence="2" id="KW-0663">Pyridoxal phosphate</keyword>
<feature type="domain" description="Tryptophan synthase beta chain-like PALP" evidence="3">
    <location>
        <begin position="39"/>
        <end position="356"/>
    </location>
</feature>
<dbReference type="AlphaFoldDB" id="A0A0P0Z0R9"/>
<dbReference type="PANTHER" id="PTHR42937">
    <property type="match status" value="1"/>
</dbReference>
<evidence type="ECO:0000259" key="3">
    <source>
        <dbReference type="Pfam" id="PF00291"/>
    </source>
</evidence>
<dbReference type="InterPro" id="IPR001926">
    <property type="entry name" value="TrpB-like_PALP"/>
</dbReference>
<dbReference type="SUPFAM" id="SSF53686">
    <property type="entry name" value="Tryptophan synthase beta subunit-like PLP-dependent enzymes"/>
    <property type="match status" value="1"/>
</dbReference>
<name>A0A0P0Z0R9_9HYPH</name>
<dbReference type="RefSeq" id="WP_062228493.1">
    <property type="nucleotide sequence ID" value="NZ_BBWR01000012.1"/>
</dbReference>
<protein>
    <submittedName>
        <fullName evidence="4">Diaminopropionate ammonia-lyase</fullName>
    </submittedName>
</protein>
<evidence type="ECO:0000256" key="1">
    <source>
        <dbReference type="ARBA" id="ARBA00001933"/>
    </source>
</evidence>
<dbReference type="PANTHER" id="PTHR42937:SF1">
    <property type="entry name" value="DIAMINOPROPIONATE AMMONIA-LYASE"/>
    <property type="match status" value="1"/>
</dbReference>
<dbReference type="Gene3D" id="3.40.50.1100">
    <property type="match status" value="2"/>
</dbReference>
<dbReference type="CDD" id="cd00640">
    <property type="entry name" value="Trp-synth-beta_II"/>
    <property type="match status" value="1"/>
</dbReference>